<dbReference type="KEGG" id="dsa:Desal_0495"/>
<comment type="similarity">
    <text evidence="3">Belongs to the HAD-like hydrolase superfamily. CbbY/CbbZ/Gph/YieH family.</text>
</comment>
<dbReference type="InterPro" id="IPR023214">
    <property type="entry name" value="HAD_sf"/>
</dbReference>
<dbReference type="GO" id="GO:0005829">
    <property type="term" value="C:cytosol"/>
    <property type="evidence" value="ECO:0007669"/>
    <property type="project" value="TreeGrafter"/>
</dbReference>
<dbReference type="NCBIfam" id="TIGR01549">
    <property type="entry name" value="HAD-SF-IA-v1"/>
    <property type="match status" value="1"/>
</dbReference>
<sequence length="220" mass="23630">MESSLDFSAVIFDLDGTLLDTLSDIAAAGNSALESAGLPTHPVDAYRKFVGDGAKKLAWRVLPEDKQNQEDYDQFVPVLLKKFEEELNKHVRPYAGIPEVLADFIAAGKKIAILSNKPHEHAIESVAKFLPGIDFFAVYGGRKDVPLKPEPDAALELAEKMGVSPQQTLFIGDTDVDVKTGVNAGMIAIGAGWGFRGENELVKAGANIVLDTPADLVSLL</sequence>
<comment type="pathway">
    <text evidence="2">Organic acid metabolism; glycolate biosynthesis; glycolate from 2-phosphoglycolate: step 1/1.</text>
</comment>
<dbReference type="HOGENOM" id="CLU_045011_19_1_7"/>
<evidence type="ECO:0000256" key="3">
    <source>
        <dbReference type="ARBA" id="ARBA00006171"/>
    </source>
</evidence>
<dbReference type="InterPro" id="IPR023198">
    <property type="entry name" value="PGP-like_dom2"/>
</dbReference>
<evidence type="ECO:0000256" key="2">
    <source>
        <dbReference type="ARBA" id="ARBA00004818"/>
    </source>
</evidence>
<dbReference type="EC" id="3.1.3.18" evidence="4"/>
<dbReference type="STRING" id="526222.Desal_0495"/>
<dbReference type="InterPro" id="IPR041492">
    <property type="entry name" value="HAD_2"/>
</dbReference>
<organism evidence="5 6">
    <name type="scientific">Maridesulfovibrio salexigens (strain ATCC 14822 / DSM 2638 / NCIMB 8403 / VKM B-1763)</name>
    <name type="common">Desulfovibrio salexigens</name>
    <dbReference type="NCBI Taxonomy" id="526222"/>
    <lineage>
        <taxon>Bacteria</taxon>
        <taxon>Pseudomonadati</taxon>
        <taxon>Thermodesulfobacteriota</taxon>
        <taxon>Desulfovibrionia</taxon>
        <taxon>Desulfovibrionales</taxon>
        <taxon>Desulfovibrionaceae</taxon>
        <taxon>Maridesulfovibrio</taxon>
    </lineage>
</organism>
<dbReference type="SUPFAM" id="SSF56784">
    <property type="entry name" value="HAD-like"/>
    <property type="match status" value="1"/>
</dbReference>
<protein>
    <recommendedName>
        <fullName evidence="4">phosphoglycolate phosphatase</fullName>
        <ecNumber evidence="4">3.1.3.18</ecNumber>
    </recommendedName>
</protein>
<keyword evidence="5" id="KW-0378">Hydrolase</keyword>
<proteinExistence type="inferred from homology"/>
<dbReference type="InterPro" id="IPR006439">
    <property type="entry name" value="HAD-SF_hydro_IA"/>
</dbReference>
<evidence type="ECO:0000313" key="5">
    <source>
        <dbReference type="EMBL" id="ACS78562.1"/>
    </source>
</evidence>
<name>C6BXK4_MARSD</name>
<dbReference type="Pfam" id="PF13419">
    <property type="entry name" value="HAD_2"/>
    <property type="match status" value="1"/>
</dbReference>
<gene>
    <name evidence="5" type="ordered locus">Desal_0495</name>
</gene>
<evidence type="ECO:0000313" key="6">
    <source>
        <dbReference type="Proteomes" id="UP000002601"/>
    </source>
</evidence>
<dbReference type="eggNOG" id="COG0546">
    <property type="taxonomic scope" value="Bacteria"/>
</dbReference>
<dbReference type="OrthoDB" id="9792518at2"/>
<reference evidence="5 6" key="1">
    <citation type="submission" date="2009-06" db="EMBL/GenBank/DDBJ databases">
        <title>Complete sequence of Desulfovibrio salexigens DSM 2638.</title>
        <authorList>
            <consortium name="US DOE Joint Genome Institute"/>
            <person name="Lucas S."/>
            <person name="Copeland A."/>
            <person name="Lapidus A."/>
            <person name="Glavina del Rio T."/>
            <person name="Tice H."/>
            <person name="Bruce D."/>
            <person name="Goodwin L."/>
            <person name="Pitluck S."/>
            <person name="Munk A.C."/>
            <person name="Brettin T."/>
            <person name="Detter J.C."/>
            <person name="Han C."/>
            <person name="Tapia R."/>
            <person name="Larimer F."/>
            <person name="Land M."/>
            <person name="Hauser L."/>
            <person name="Kyrpides N."/>
            <person name="Anderson I."/>
            <person name="Wall J.D."/>
            <person name="Arkin A.P."/>
            <person name="Dehal P."/>
            <person name="Chivian D."/>
            <person name="Giles B."/>
            <person name="Hazen T.C."/>
        </authorList>
    </citation>
    <scope>NUCLEOTIDE SEQUENCE [LARGE SCALE GENOMIC DNA]</scope>
    <source>
        <strain evidence="6">ATCC 14822 / DSM 2638 / NCIMB 8403 / VKM B-1763</strain>
    </source>
</reference>
<dbReference type="PRINTS" id="PR00413">
    <property type="entry name" value="HADHALOGNASE"/>
</dbReference>
<dbReference type="PANTHER" id="PTHR43434">
    <property type="entry name" value="PHOSPHOGLYCOLATE PHOSPHATASE"/>
    <property type="match status" value="1"/>
</dbReference>
<dbReference type="NCBIfam" id="TIGR01509">
    <property type="entry name" value="HAD-SF-IA-v3"/>
    <property type="match status" value="1"/>
</dbReference>
<dbReference type="SFLD" id="SFLDG01129">
    <property type="entry name" value="C1.5:_HAD__Beta-PGM__Phosphata"/>
    <property type="match status" value="1"/>
</dbReference>
<dbReference type="InterPro" id="IPR036412">
    <property type="entry name" value="HAD-like_sf"/>
</dbReference>
<dbReference type="PANTHER" id="PTHR43434:SF1">
    <property type="entry name" value="PHOSPHOGLYCOLATE PHOSPHATASE"/>
    <property type="match status" value="1"/>
</dbReference>
<dbReference type="Proteomes" id="UP000002601">
    <property type="component" value="Chromosome"/>
</dbReference>
<comment type="catalytic activity">
    <reaction evidence="1">
        <text>2-phosphoglycolate + H2O = glycolate + phosphate</text>
        <dbReference type="Rhea" id="RHEA:14369"/>
        <dbReference type="ChEBI" id="CHEBI:15377"/>
        <dbReference type="ChEBI" id="CHEBI:29805"/>
        <dbReference type="ChEBI" id="CHEBI:43474"/>
        <dbReference type="ChEBI" id="CHEBI:58033"/>
        <dbReference type="EC" id="3.1.3.18"/>
    </reaction>
</comment>
<dbReference type="Gene3D" id="1.10.150.240">
    <property type="entry name" value="Putative phosphatase, domain 2"/>
    <property type="match status" value="1"/>
</dbReference>
<dbReference type="RefSeq" id="WP_015850381.1">
    <property type="nucleotide sequence ID" value="NC_012881.1"/>
</dbReference>
<dbReference type="GO" id="GO:0006281">
    <property type="term" value="P:DNA repair"/>
    <property type="evidence" value="ECO:0007669"/>
    <property type="project" value="TreeGrafter"/>
</dbReference>
<dbReference type="GO" id="GO:0008967">
    <property type="term" value="F:phosphoglycolate phosphatase activity"/>
    <property type="evidence" value="ECO:0007669"/>
    <property type="project" value="UniProtKB-EC"/>
</dbReference>
<dbReference type="SFLD" id="SFLDG01135">
    <property type="entry name" value="C1.5.6:_HAD__Beta-PGM__Phospha"/>
    <property type="match status" value="1"/>
</dbReference>
<dbReference type="EMBL" id="CP001649">
    <property type="protein sequence ID" value="ACS78562.1"/>
    <property type="molecule type" value="Genomic_DNA"/>
</dbReference>
<accession>C6BXK4</accession>
<dbReference type="AlphaFoldDB" id="C6BXK4"/>
<dbReference type="InterPro" id="IPR050155">
    <property type="entry name" value="HAD-like_hydrolase_sf"/>
</dbReference>
<dbReference type="SFLD" id="SFLDS00003">
    <property type="entry name" value="Haloacid_Dehalogenase"/>
    <property type="match status" value="1"/>
</dbReference>
<dbReference type="Gene3D" id="3.40.50.1000">
    <property type="entry name" value="HAD superfamily/HAD-like"/>
    <property type="match status" value="1"/>
</dbReference>
<evidence type="ECO:0000256" key="4">
    <source>
        <dbReference type="ARBA" id="ARBA00013078"/>
    </source>
</evidence>
<keyword evidence="6" id="KW-1185">Reference proteome</keyword>
<evidence type="ECO:0000256" key="1">
    <source>
        <dbReference type="ARBA" id="ARBA00000830"/>
    </source>
</evidence>